<dbReference type="PANTHER" id="PTHR37984">
    <property type="entry name" value="PROTEIN CBG26694"/>
    <property type="match status" value="1"/>
</dbReference>
<dbReference type="SUPFAM" id="SSF56672">
    <property type="entry name" value="DNA/RNA polymerases"/>
    <property type="match status" value="1"/>
</dbReference>
<proteinExistence type="predicted"/>
<organism evidence="8 9">
    <name type="scientific">Petrolisthes manimaculis</name>
    <dbReference type="NCBI Taxonomy" id="1843537"/>
    <lineage>
        <taxon>Eukaryota</taxon>
        <taxon>Metazoa</taxon>
        <taxon>Ecdysozoa</taxon>
        <taxon>Arthropoda</taxon>
        <taxon>Crustacea</taxon>
        <taxon>Multicrustacea</taxon>
        <taxon>Malacostraca</taxon>
        <taxon>Eumalacostraca</taxon>
        <taxon>Eucarida</taxon>
        <taxon>Decapoda</taxon>
        <taxon>Pleocyemata</taxon>
        <taxon>Anomura</taxon>
        <taxon>Galatheoidea</taxon>
        <taxon>Porcellanidae</taxon>
        <taxon>Petrolisthes</taxon>
    </lineage>
</organism>
<keyword evidence="6" id="KW-0695">RNA-directed DNA polymerase</keyword>
<evidence type="ECO:0000256" key="3">
    <source>
        <dbReference type="ARBA" id="ARBA00022722"/>
    </source>
</evidence>
<comment type="caution">
    <text evidence="8">The sequence shown here is derived from an EMBL/GenBank/DDBJ whole genome shotgun (WGS) entry which is preliminary data.</text>
</comment>
<evidence type="ECO:0000256" key="6">
    <source>
        <dbReference type="ARBA" id="ARBA00022918"/>
    </source>
</evidence>
<evidence type="ECO:0000313" key="9">
    <source>
        <dbReference type="Proteomes" id="UP001292094"/>
    </source>
</evidence>
<evidence type="ECO:0000256" key="5">
    <source>
        <dbReference type="ARBA" id="ARBA00022801"/>
    </source>
</evidence>
<accession>A0AAE1Q5P8</accession>
<dbReference type="Gene3D" id="3.10.10.10">
    <property type="entry name" value="HIV Type 1 Reverse Transcriptase, subunit A, domain 1"/>
    <property type="match status" value="1"/>
</dbReference>
<dbReference type="PANTHER" id="PTHR37984:SF5">
    <property type="entry name" value="PROTEIN NYNRIN-LIKE"/>
    <property type="match status" value="1"/>
</dbReference>
<dbReference type="InterPro" id="IPR041373">
    <property type="entry name" value="RT_RNaseH"/>
</dbReference>
<keyword evidence="4" id="KW-0255">Endonuclease</keyword>
<keyword evidence="3" id="KW-0540">Nuclease</keyword>
<keyword evidence="9" id="KW-1185">Reference proteome</keyword>
<evidence type="ECO:0000259" key="7">
    <source>
        <dbReference type="Pfam" id="PF17917"/>
    </source>
</evidence>
<keyword evidence="1" id="KW-0808">Transferase</keyword>
<dbReference type="Proteomes" id="UP001292094">
    <property type="component" value="Unassembled WGS sequence"/>
</dbReference>
<dbReference type="Pfam" id="PF17917">
    <property type="entry name" value="RT_RNaseH"/>
    <property type="match status" value="1"/>
</dbReference>
<dbReference type="GO" id="GO:0004519">
    <property type="term" value="F:endonuclease activity"/>
    <property type="evidence" value="ECO:0007669"/>
    <property type="project" value="UniProtKB-KW"/>
</dbReference>
<feature type="domain" description="Reverse transcriptase RNase H-like" evidence="7">
    <location>
        <begin position="188"/>
        <end position="252"/>
    </location>
</feature>
<protein>
    <recommendedName>
        <fullName evidence="7">Reverse transcriptase RNase H-like domain-containing protein</fullName>
    </recommendedName>
</protein>
<dbReference type="InterPro" id="IPR043502">
    <property type="entry name" value="DNA/RNA_pol_sf"/>
</dbReference>
<dbReference type="GO" id="GO:0003964">
    <property type="term" value="F:RNA-directed DNA polymerase activity"/>
    <property type="evidence" value="ECO:0007669"/>
    <property type="project" value="UniProtKB-KW"/>
</dbReference>
<evidence type="ECO:0000256" key="4">
    <source>
        <dbReference type="ARBA" id="ARBA00022759"/>
    </source>
</evidence>
<reference evidence="8" key="1">
    <citation type="submission" date="2023-11" db="EMBL/GenBank/DDBJ databases">
        <title>Genome assemblies of two species of porcelain crab, Petrolisthes cinctipes and Petrolisthes manimaculis (Anomura: Porcellanidae).</title>
        <authorList>
            <person name="Angst P."/>
        </authorList>
    </citation>
    <scope>NUCLEOTIDE SEQUENCE</scope>
    <source>
        <strain evidence="8">PB745_02</strain>
        <tissue evidence="8">Gill</tissue>
    </source>
</reference>
<dbReference type="CDD" id="cd09274">
    <property type="entry name" value="RNase_HI_RT_Ty3"/>
    <property type="match status" value="1"/>
</dbReference>
<evidence type="ECO:0000313" key="8">
    <source>
        <dbReference type="EMBL" id="KAK4320393.1"/>
    </source>
</evidence>
<sequence length="273" mass="30977">MSRNSGKSCVLLKDRRKKTRLVHINLLKEYKSRDVVVTELTAESQCHVVTSSPDVEESDITRCSHLVEPNDHVEERANAVVEPVLHNSQVLKNPGEKLTHLQEEQAASIVHLLQEHVALFSDSPSLCPLLCHDVDVQDSHPVRQPPYRLNAEKREFLRNEVQRLLKEGLIEPSLSPWASPVVLVPKTDGSMRIYATIEKEALALLMSLEHFKVYVGQSPVTVYTDHNPLVFLERMKLNNQSLLRWSLTLQPYNLVIRHIKGTDNLIADALSRA</sequence>
<evidence type="ECO:0000256" key="1">
    <source>
        <dbReference type="ARBA" id="ARBA00022679"/>
    </source>
</evidence>
<dbReference type="EMBL" id="JAWZYT010000672">
    <property type="protein sequence ID" value="KAK4320393.1"/>
    <property type="molecule type" value="Genomic_DNA"/>
</dbReference>
<dbReference type="InterPro" id="IPR050951">
    <property type="entry name" value="Retrovirus_Pol_polyprotein"/>
</dbReference>
<name>A0AAE1Q5P8_9EUCA</name>
<keyword evidence="5" id="KW-0378">Hydrolase</keyword>
<dbReference type="GO" id="GO:0016787">
    <property type="term" value="F:hydrolase activity"/>
    <property type="evidence" value="ECO:0007669"/>
    <property type="project" value="UniProtKB-KW"/>
</dbReference>
<evidence type="ECO:0000256" key="2">
    <source>
        <dbReference type="ARBA" id="ARBA00022695"/>
    </source>
</evidence>
<gene>
    <name evidence="8" type="ORF">Pmani_008744</name>
</gene>
<keyword evidence="2" id="KW-0548">Nucleotidyltransferase</keyword>
<dbReference type="AlphaFoldDB" id="A0AAE1Q5P8"/>